<dbReference type="Pfam" id="PF19851">
    <property type="entry name" value="DUF6326"/>
    <property type="match status" value="1"/>
</dbReference>
<organism evidence="2 3">
    <name type="scientific">Roseovarius tolerans</name>
    <dbReference type="NCBI Taxonomy" id="74031"/>
    <lineage>
        <taxon>Bacteria</taxon>
        <taxon>Pseudomonadati</taxon>
        <taxon>Pseudomonadota</taxon>
        <taxon>Alphaproteobacteria</taxon>
        <taxon>Rhodobacterales</taxon>
        <taxon>Roseobacteraceae</taxon>
        <taxon>Roseovarius</taxon>
    </lineage>
</organism>
<keyword evidence="1" id="KW-0472">Membrane</keyword>
<evidence type="ECO:0000313" key="2">
    <source>
        <dbReference type="EMBL" id="SEN03666.1"/>
    </source>
</evidence>
<reference evidence="2 3" key="1">
    <citation type="submission" date="2016-10" db="EMBL/GenBank/DDBJ databases">
        <authorList>
            <person name="de Groot N.N."/>
        </authorList>
    </citation>
    <scope>NUCLEOTIDE SEQUENCE [LARGE SCALE GENOMIC DNA]</scope>
    <source>
        <strain evidence="2 3">DSM 11457</strain>
    </source>
</reference>
<name>A0A1H8D930_9RHOB</name>
<evidence type="ECO:0008006" key="4">
    <source>
        <dbReference type="Google" id="ProtNLM"/>
    </source>
</evidence>
<accession>A0A1H8D930</accession>
<dbReference type="Proteomes" id="UP000182160">
    <property type="component" value="Unassembled WGS sequence"/>
</dbReference>
<keyword evidence="1" id="KW-0812">Transmembrane</keyword>
<gene>
    <name evidence="2" type="ORF">SAMN04488077_11143</name>
</gene>
<dbReference type="RefSeq" id="WP_074786757.1">
    <property type="nucleotide sequence ID" value="NZ_FOBO01000011.1"/>
</dbReference>
<evidence type="ECO:0000313" key="3">
    <source>
        <dbReference type="Proteomes" id="UP000182160"/>
    </source>
</evidence>
<dbReference type="EMBL" id="FOBO01000011">
    <property type="protein sequence ID" value="SEN03666.1"/>
    <property type="molecule type" value="Genomic_DNA"/>
</dbReference>
<dbReference type="AlphaFoldDB" id="A0A1H8D930"/>
<feature type="transmembrane region" description="Helical" evidence="1">
    <location>
        <begin position="106"/>
        <end position="123"/>
    </location>
</feature>
<protein>
    <recommendedName>
        <fullName evidence="4">DoxX-like family protein</fullName>
    </recommendedName>
</protein>
<feature type="transmembrane region" description="Helical" evidence="1">
    <location>
        <begin position="48"/>
        <end position="74"/>
    </location>
</feature>
<feature type="transmembrane region" description="Helical" evidence="1">
    <location>
        <begin position="81"/>
        <end position="100"/>
    </location>
</feature>
<proteinExistence type="predicted"/>
<keyword evidence="1" id="KW-1133">Transmembrane helix</keyword>
<dbReference type="InterPro" id="IPR046289">
    <property type="entry name" value="DUF6326"/>
</dbReference>
<evidence type="ECO:0000256" key="1">
    <source>
        <dbReference type="SAM" id="Phobius"/>
    </source>
</evidence>
<sequence>MYQNGNPRILLSILWVFVILNFFARDIHELIRPGMLEQMMSGTIDGVVVTEMLMLLGWIMIEIPILMTVLALLLPRGFNRWANIVVGFLTAAMIVAMNLQPDHDNVFFMSIQLIAIIAIVGIASQLQAPEQIDATTSQSTGV</sequence>